<accession>A0ABD3LX99</accession>
<proteinExistence type="predicted"/>
<evidence type="ECO:0000256" key="1">
    <source>
        <dbReference type="ARBA" id="ARBA00022737"/>
    </source>
</evidence>
<evidence type="ECO:0000313" key="7">
    <source>
        <dbReference type="Proteomes" id="UP001530293"/>
    </source>
</evidence>
<dbReference type="EMBL" id="JALLBG020000306">
    <property type="protein sequence ID" value="KAL3756395.1"/>
    <property type="molecule type" value="Genomic_DNA"/>
</dbReference>
<dbReference type="InterPro" id="IPR050611">
    <property type="entry name" value="ABCF"/>
</dbReference>
<feature type="domain" description="ABC transporter" evidence="5">
    <location>
        <begin position="241"/>
        <end position="526"/>
    </location>
</feature>
<dbReference type="InterPro" id="IPR027417">
    <property type="entry name" value="P-loop_NTPase"/>
</dbReference>
<dbReference type="SMART" id="SM00382">
    <property type="entry name" value="AAA"/>
    <property type="match status" value="2"/>
</dbReference>
<evidence type="ECO:0000256" key="2">
    <source>
        <dbReference type="ARBA" id="ARBA00022741"/>
    </source>
</evidence>
<dbReference type="PANTHER" id="PTHR19211:SF134">
    <property type="entry name" value="ABC TRANSPORTER DOMAIN-CONTAINING PROTEIN"/>
    <property type="match status" value="1"/>
</dbReference>
<protein>
    <recommendedName>
        <fullName evidence="5">ABC transporter domain-containing protein</fullName>
    </recommendedName>
</protein>
<dbReference type="FunFam" id="3.40.50.300:FF:000104">
    <property type="entry name" value="ATP-binding cassette sub-family F member 3"/>
    <property type="match status" value="1"/>
</dbReference>
<evidence type="ECO:0000313" key="6">
    <source>
        <dbReference type="EMBL" id="KAL3756395.1"/>
    </source>
</evidence>
<dbReference type="Gene3D" id="3.40.50.300">
    <property type="entry name" value="P-loop containing nucleotide triphosphate hydrolases"/>
    <property type="match status" value="2"/>
</dbReference>
<dbReference type="InterPro" id="IPR032781">
    <property type="entry name" value="ABC_tran_Xtn"/>
</dbReference>
<dbReference type="SUPFAM" id="SSF52540">
    <property type="entry name" value="P-loop containing nucleoside triphosphate hydrolases"/>
    <property type="match status" value="2"/>
</dbReference>
<dbReference type="InterPro" id="IPR017871">
    <property type="entry name" value="ABC_transporter-like_CS"/>
</dbReference>
<keyword evidence="4" id="KW-0175">Coiled coil</keyword>
<dbReference type="AlphaFoldDB" id="A0ABD3LX99"/>
<dbReference type="PANTHER" id="PTHR19211">
    <property type="entry name" value="ATP-BINDING TRANSPORT PROTEIN-RELATED"/>
    <property type="match status" value="1"/>
</dbReference>
<name>A0ABD3LX99_9STRA</name>
<evidence type="ECO:0000259" key="5">
    <source>
        <dbReference type="PROSITE" id="PS50893"/>
    </source>
</evidence>
<reference evidence="6 7" key="1">
    <citation type="submission" date="2024-10" db="EMBL/GenBank/DDBJ databases">
        <title>Updated reference genomes for cyclostephanoid diatoms.</title>
        <authorList>
            <person name="Roberts W.R."/>
            <person name="Alverson A.J."/>
        </authorList>
    </citation>
    <scope>NUCLEOTIDE SEQUENCE [LARGE SCALE GENOMIC DNA]</scope>
    <source>
        <strain evidence="6 7">AJA232-27</strain>
    </source>
</reference>
<evidence type="ECO:0000256" key="3">
    <source>
        <dbReference type="ARBA" id="ARBA00022840"/>
    </source>
</evidence>
<dbReference type="PROSITE" id="PS00211">
    <property type="entry name" value="ABC_TRANSPORTER_1"/>
    <property type="match status" value="2"/>
</dbReference>
<dbReference type="Proteomes" id="UP001530293">
    <property type="component" value="Unassembled WGS sequence"/>
</dbReference>
<organism evidence="6 7">
    <name type="scientific">Discostella pseudostelligera</name>
    <dbReference type="NCBI Taxonomy" id="259834"/>
    <lineage>
        <taxon>Eukaryota</taxon>
        <taxon>Sar</taxon>
        <taxon>Stramenopiles</taxon>
        <taxon>Ochrophyta</taxon>
        <taxon>Bacillariophyta</taxon>
        <taxon>Coscinodiscophyceae</taxon>
        <taxon>Thalassiosirophycidae</taxon>
        <taxon>Stephanodiscales</taxon>
        <taxon>Stephanodiscaceae</taxon>
        <taxon>Discostella</taxon>
    </lineage>
</organism>
<dbReference type="PROSITE" id="PS50893">
    <property type="entry name" value="ABC_TRANSPORTER_2"/>
    <property type="match status" value="2"/>
</dbReference>
<keyword evidence="1" id="KW-0677">Repeat</keyword>
<feature type="coiled-coil region" evidence="4">
    <location>
        <begin position="183"/>
        <end position="214"/>
    </location>
</feature>
<keyword evidence="2" id="KW-0547">Nucleotide-binding</keyword>
<comment type="caution">
    <text evidence="6">The sequence shown here is derived from an EMBL/GenBank/DDBJ whole genome shotgun (WGS) entry which is preliminary data.</text>
</comment>
<dbReference type="InterPro" id="IPR003439">
    <property type="entry name" value="ABC_transporter-like_ATP-bd"/>
</dbReference>
<sequence>MICLSLCFTSSCIYLGDIVSYLAGMLHETGLEDINESIIPFLEGYGCDDKLVNSCREAVMQCSANGGNHRAAQTTHHTINGNSNTDDVQTTGAVKLKQGIVSMSSVLSDQSEAEIDANRYMWGQDRWVPFIRACIDLLTIHIYVANYTIILCTTFSLNHFYLFGLWYSKIAAMTNQARDAHDNSTSAKDKRKARKELEAARREYEAKMAILAAEEEGDSGKASVSNMVIPDYRSGRNEKDIHVSNVSLSLDNGTPLLIDGELKFSHQRRYGLVGKNGVGKTTLLKAIAAFEIDKMPRHHRILHVRQEIRAAGGDISVLKAVMDADVERNTLIEEERKLLQRLEGDGVQTEEVSIKAKLEKLKTKSNANGSDADEAFKADLKRLDEVYERLQCLGSDTAESRASTILSGLQFTPSMQSGPTSALSGGWRMRVALAAALFIEPDLLMLDEPTNHLDLEAVLWLESYMQSYRHTLIVVSHDRSFLNEVCTDTIEFKDRKLSYYKGDYDTYVRTSDENVKNSMRIYQAYQDKRAHMMEFIDKFRASANRAKLVQSRIKAVEKMDLEAPEPVVVEQLWRFSIPNPEPLGRPIISIDDVWFDYVATTKVKEEWILQQVNFGVDLDSRIGILGPNGAGKSTLLNLIMGQLNPNKGSISRNGNLRIGHFTQHSADKFDLQLSAVENMLNLFTGADDQAMRSFLGKFQIQGTDAIKPMMMLSGGQKSRVAFASLAFQKPHVIIMDEPTNHLDMESIDALVEAVKDFRGGLIVVSHDQHFITHTCGELWVVGGGKVVRFRGDFNDYKKETLKRTAKRVADSVKSLSTINN</sequence>
<dbReference type="Pfam" id="PF00005">
    <property type="entry name" value="ABC_tran"/>
    <property type="match status" value="2"/>
</dbReference>
<keyword evidence="3" id="KW-0067">ATP-binding</keyword>
<dbReference type="GO" id="GO:0005524">
    <property type="term" value="F:ATP binding"/>
    <property type="evidence" value="ECO:0007669"/>
    <property type="project" value="UniProtKB-KW"/>
</dbReference>
<dbReference type="FunFam" id="3.40.50.300:FF:000011">
    <property type="entry name" value="Putative ABC transporter ATP-binding component"/>
    <property type="match status" value="1"/>
</dbReference>
<dbReference type="CDD" id="cd03221">
    <property type="entry name" value="ABCF_EF-3"/>
    <property type="match status" value="2"/>
</dbReference>
<evidence type="ECO:0000256" key="4">
    <source>
        <dbReference type="SAM" id="Coils"/>
    </source>
</evidence>
<keyword evidence="7" id="KW-1185">Reference proteome</keyword>
<feature type="domain" description="ABC transporter" evidence="5">
    <location>
        <begin position="588"/>
        <end position="808"/>
    </location>
</feature>
<dbReference type="InterPro" id="IPR003593">
    <property type="entry name" value="AAA+_ATPase"/>
</dbReference>
<dbReference type="Pfam" id="PF12848">
    <property type="entry name" value="ABC_tran_Xtn"/>
    <property type="match status" value="1"/>
</dbReference>
<gene>
    <name evidence="6" type="ORF">ACHAWU_003468</name>
</gene>